<feature type="signal peptide" evidence="2">
    <location>
        <begin position="1"/>
        <end position="20"/>
    </location>
</feature>
<keyword evidence="2" id="KW-0732">Signal</keyword>
<gene>
    <name evidence="3" type="ORF">ACFPIB_16260</name>
</gene>
<evidence type="ECO:0000313" key="4">
    <source>
        <dbReference type="Proteomes" id="UP001596161"/>
    </source>
</evidence>
<comment type="caution">
    <text evidence="3">The sequence shown here is derived from an EMBL/GenBank/DDBJ whole genome shotgun (WGS) entry which is preliminary data.</text>
</comment>
<organism evidence="3 4">
    <name type="scientific">Adhaeribacter terreus</name>
    <dbReference type="NCBI Taxonomy" id="529703"/>
    <lineage>
        <taxon>Bacteria</taxon>
        <taxon>Pseudomonadati</taxon>
        <taxon>Bacteroidota</taxon>
        <taxon>Cytophagia</taxon>
        <taxon>Cytophagales</taxon>
        <taxon>Hymenobacteraceae</taxon>
        <taxon>Adhaeribacter</taxon>
    </lineage>
</organism>
<evidence type="ECO:0000313" key="3">
    <source>
        <dbReference type="EMBL" id="MFC5272169.1"/>
    </source>
</evidence>
<proteinExistence type="predicted"/>
<feature type="chain" id="PRO_5046163885" evidence="2">
    <location>
        <begin position="21"/>
        <end position="159"/>
    </location>
</feature>
<accession>A0ABW0ECW3</accession>
<feature type="region of interest" description="Disordered" evidence="1">
    <location>
        <begin position="118"/>
        <end position="159"/>
    </location>
</feature>
<name>A0ABW0ECW3_9BACT</name>
<feature type="region of interest" description="Disordered" evidence="1">
    <location>
        <begin position="62"/>
        <end position="104"/>
    </location>
</feature>
<reference evidence="4" key="1">
    <citation type="journal article" date="2019" name="Int. J. Syst. Evol. Microbiol.">
        <title>The Global Catalogue of Microorganisms (GCM) 10K type strain sequencing project: providing services to taxonomists for standard genome sequencing and annotation.</title>
        <authorList>
            <consortium name="The Broad Institute Genomics Platform"/>
            <consortium name="The Broad Institute Genome Sequencing Center for Infectious Disease"/>
            <person name="Wu L."/>
            <person name="Ma J."/>
        </authorList>
    </citation>
    <scope>NUCLEOTIDE SEQUENCE [LARGE SCALE GENOMIC DNA]</scope>
    <source>
        <strain evidence="4">KACC 12602</strain>
    </source>
</reference>
<dbReference type="Proteomes" id="UP001596161">
    <property type="component" value="Unassembled WGS sequence"/>
</dbReference>
<evidence type="ECO:0000256" key="1">
    <source>
        <dbReference type="SAM" id="MobiDB-lite"/>
    </source>
</evidence>
<evidence type="ECO:0000256" key="2">
    <source>
        <dbReference type="SAM" id="SignalP"/>
    </source>
</evidence>
<dbReference type="RefSeq" id="WP_378018526.1">
    <property type="nucleotide sequence ID" value="NZ_JBHSKT010000012.1"/>
</dbReference>
<sequence length="159" mass="16009">MKFTSQFLVVASAVCLLACSQENNNTTTETASAEDITSTAVAPATTPDTNVNAMQQMADMAVGNDPSTTQPTAAGMNPPHGQPGHRCDIEVGAPLNSAPNVSATPNNANPTINAAPPANNTSSPVFTAPATQPTAAGMNPPHGQPGHDCAIPVGAPLKK</sequence>
<protein>
    <submittedName>
        <fullName evidence="3">Uncharacterized protein</fullName>
    </submittedName>
</protein>
<keyword evidence="4" id="KW-1185">Reference proteome</keyword>
<dbReference type="EMBL" id="JBHSKT010000012">
    <property type="protein sequence ID" value="MFC5272169.1"/>
    <property type="molecule type" value="Genomic_DNA"/>
</dbReference>